<feature type="transmembrane region" description="Helical" evidence="7">
    <location>
        <begin position="630"/>
        <end position="648"/>
    </location>
</feature>
<feature type="transmembrane region" description="Helical" evidence="7">
    <location>
        <begin position="752"/>
        <end position="780"/>
    </location>
</feature>
<dbReference type="Proteomes" id="UP000011705">
    <property type="component" value="Chromosome"/>
</dbReference>
<proteinExistence type="inferred from homology"/>
<evidence type="ECO:0000259" key="8">
    <source>
        <dbReference type="PROSITE" id="PS50156"/>
    </source>
</evidence>
<feature type="transmembrane region" description="Helical" evidence="7">
    <location>
        <begin position="290"/>
        <end position="313"/>
    </location>
</feature>
<sequence length="789" mass="88146">MKLESLHIFFKKIGEFQLKYRWLLVILLAALTVFAAMGLKKFRASSMTEEVFVNLTAQMKEHEDRFKELFGSNDTIVLLIESDDVFKPEVLKMIKEIGSELLEKVPYADLVTSITDIDISVGTEEGIEIKNPFKDGIPEDAAELKKAKDFILSRKSIVNKLVSSDAKETWLVLSLKATPSKEEWMKTSDKELMYIMGETAIDIVTNPKYKSSAYTLKPAGLPYTETEEKIVMNADIKKCVSLSFMCMIILLVIFARSLRGTIVPIIATTGAIVSVLGFMGHLNIEGSSEMLSVPIILAMALSVGYSIHLVNSFRNSFYAIGKRKEAVIDSIENTGWPLFFTVVTTVASVLSFLTVDLEPMHWMGLASAAMVFAVYVYVSILIPILMSFGKDCPPEQNKSAIRYKKLDSFFEKFGRSVLKKRKPILIVFALVTALCLPGIFMITVNMDSFNFMGTRIPYVKRIYEITHSQLGAYFNYNVMLTFKEEDAVKKPENLKKLEELSRLISGFKLTKLNNGVPKIFSILDVVKDMNQTMHADDPSFYTIPEDEDLLAQLLFLYEISGGETSRWVDDEFRTLRMTVDVAAFDGNELAANLESVYKKCAELFPDAETFLTGAAAHAAEMNNKIVYGEINSFFTSLAAIGVLMMIVFGSIKMGLIGLIPNIMPIITTGAIMGYFHVPLDMVTMALMPMVLGIAVDDTIHFTNHTKYLFEKEGSYDKAIVGSFYSIGKTLAMTTIILSVTFLMYMASKIDAFLRLGILAAVGLFSALIADYLMTPVLIYISKPFGKEKK</sequence>
<evidence type="ECO:0000256" key="7">
    <source>
        <dbReference type="SAM" id="Phobius"/>
    </source>
</evidence>
<accession>A0A0E2EJ03</accession>
<dbReference type="PANTHER" id="PTHR33406">
    <property type="entry name" value="MEMBRANE PROTEIN MJ1562-RELATED"/>
    <property type="match status" value="1"/>
</dbReference>
<evidence type="ECO:0000256" key="6">
    <source>
        <dbReference type="ARBA" id="ARBA00023136"/>
    </source>
</evidence>
<feature type="transmembrane region" description="Helical" evidence="7">
    <location>
        <begin position="655"/>
        <end position="675"/>
    </location>
</feature>
<dbReference type="InterPro" id="IPR050545">
    <property type="entry name" value="Mycobact_MmpL"/>
</dbReference>
<evidence type="ECO:0000313" key="9">
    <source>
        <dbReference type="EMBL" id="EMB34953.1"/>
    </source>
</evidence>
<dbReference type="HOGENOM" id="CLU_008861_1_0_12"/>
<dbReference type="RefSeq" id="WP_002683511.1">
    <property type="nucleotide sequence ID" value="NZ_CM001795.1"/>
</dbReference>
<dbReference type="EMBL" id="AGDV01000006">
    <property type="protein sequence ID" value="EMB34953.1"/>
    <property type="molecule type" value="Genomic_DNA"/>
</dbReference>
<comment type="caution">
    <text evidence="9">The sequence shown here is derived from an EMBL/GenBank/DDBJ whole genome shotgun (WGS) entry which is preliminary data.</text>
</comment>
<dbReference type="Pfam" id="PF03176">
    <property type="entry name" value="MMPL"/>
    <property type="match status" value="2"/>
</dbReference>
<evidence type="ECO:0000256" key="5">
    <source>
        <dbReference type="ARBA" id="ARBA00022989"/>
    </source>
</evidence>
<dbReference type="AlphaFoldDB" id="A0A0E2EJ03"/>
<dbReference type="GO" id="GO:0005886">
    <property type="term" value="C:plasma membrane"/>
    <property type="evidence" value="ECO:0007669"/>
    <property type="project" value="UniProtKB-SubCell"/>
</dbReference>
<evidence type="ECO:0000256" key="4">
    <source>
        <dbReference type="ARBA" id="ARBA00022692"/>
    </source>
</evidence>
<name>A0A0E2EJ03_TREDN</name>
<comment type="similarity">
    <text evidence="2">Belongs to the resistance-nodulation-cell division (RND) (TC 2.A.6) family. MmpL subfamily.</text>
</comment>
<protein>
    <recommendedName>
        <fullName evidence="8">SSD domain-containing protein</fullName>
    </recommendedName>
</protein>
<evidence type="ECO:0000256" key="1">
    <source>
        <dbReference type="ARBA" id="ARBA00004651"/>
    </source>
</evidence>
<keyword evidence="5 7" id="KW-1133">Transmembrane helix</keyword>
<dbReference type="InterPro" id="IPR004869">
    <property type="entry name" value="MMPL_dom"/>
</dbReference>
<dbReference type="SUPFAM" id="SSF82866">
    <property type="entry name" value="Multidrug efflux transporter AcrB transmembrane domain"/>
    <property type="match status" value="2"/>
</dbReference>
<gene>
    <name evidence="9" type="ORF">HMPREF9726_00719</name>
</gene>
<comment type="subcellular location">
    <subcellularLocation>
        <location evidence="1">Cell membrane</location>
        <topology evidence="1">Multi-pass membrane protein</topology>
    </subcellularLocation>
</comment>
<dbReference type="InterPro" id="IPR000731">
    <property type="entry name" value="SSD"/>
</dbReference>
<feature type="transmembrane region" description="Helical" evidence="7">
    <location>
        <begin position="365"/>
        <end position="388"/>
    </location>
</feature>
<dbReference type="PATRIC" id="fig|999432.5.peg.747"/>
<keyword evidence="4 7" id="KW-0812">Transmembrane</keyword>
<feature type="transmembrane region" description="Helical" evidence="7">
    <location>
        <begin position="265"/>
        <end position="284"/>
    </location>
</feature>
<feature type="transmembrane region" description="Helical" evidence="7">
    <location>
        <begin position="20"/>
        <end position="39"/>
    </location>
</feature>
<keyword evidence="6 7" id="KW-0472">Membrane</keyword>
<organism evidence="9">
    <name type="scientific">Treponema denticola H-22</name>
    <dbReference type="NCBI Taxonomy" id="999432"/>
    <lineage>
        <taxon>Bacteria</taxon>
        <taxon>Pseudomonadati</taxon>
        <taxon>Spirochaetota</taxon>
        <taxon>Spirochaetia</taxon>
        <taxon>Spirochaetales</taxon>
        <taxon>Treponemataceae</taxon>
        <taxon>Treponema</taxon>
    </lineage>
</organism>
<feature type="transmembrane region" description="Helical" evidence="7">
    <location>
        <begin position="240"/>
        <end position="258"/>
    </location>
</feature>
<feature type="domain" description="SSD" evidence="8">
    <location>
        <begin position="653"/>
        <end position="780"/>
    </location>
</feature>
<evidence type="ECO:0000256" key="2">
    <source>
        <dbReference type="ARBA" id="ARBA00010157"/>
    </source>
</evidence>
<feature type="transmembrane region" description="Helical" evidence="7">
    <location>
        <begin position="424"/>
        <end position="444"/>
    </location>
</feature>
<evidence type="ECO:0000256" key="3">
    <source>
        <dbReference type="ARBA" id="ARBA00022475"/>
    </source>
</evidence>
<dbReference type="PROSITE" id="PS50156">
    <property type="entry name" value="SSD"/>
    <property type="match status" value="1"/>
</dbReference>
<dbReference type="PANTHER" id="PTHR33406:SF6">
    <property type="entry name" value="MEMBRANE PROTEIN YDGH-RELATED"/>
    <property type="match status" value="1"/>
</dbReference>
<feature type="transmembrane region" description="Helical" evidence="7">
    <location>
        <begin position="334"/>
        <end position="353"/>
    </location>
</feature>
<feature type="transmembrane region" description="Helical" evidence="7">
    <location>
        <begin position="723"/>
        <end position="746"/>
    </location>
</feature>
<dbReference type="Gene3D" id="1.20.1640.10">
    <property type="entry name" value="Multidrug efflux transporter AcrB transmembrane domain"/>
    <property type="match status" value="2"/>
</dbReference>
<keyword evidence="3" id="KW-1003">Cell membrane</keyword>
<reference evidence="9" key="1">
    <citation type="submission" date="2012-01" db="EMBL/GenBank/DDBJ databases">
        <title>The Genome Sequence of Treponema denticola H-22.</title>
        <authorList>
            <consortium name="The Broad Institute Genome Sequencing Platform"/>
            <person name="Earl A."/>
            <person name="Ward D."/>
            <person name="Feldgarden M."/>
            <person name="Gevers D."/>
            <person name="Blanton J.M."/>
            <person name="Fenno C.J."/>
            <person name="Baranova O.V."/>
            <person name="Mathney J."/>
            <person name="Dewhirst F.E."/>
            <person name="Izard J."/>
            <person name="Young S.K."/>
            <person name="Zeng Q."/>
            <person name="Gargeya S."/>
            <person name="Fitzgerald M."/>
            <person name="Haas B."/>
            <person name="Abouelleil A."/>
            <person name="Alvarado L."/>
            <person name="Arachchi H.M."/>
            <person name="Berlin A."/>
            <person name="Chapman S.B."/>
            <person name="Gearin G."/>
            <person name="Goldberg J."/>
            <person name="Griggs A."/>
            <person name="Gujja S."/>
            <person name="Hansen M."/>
            <person name="Heiman D."/>
            <person name="Howarth C."/>
            <person name="Larimer J."/>
            <person name="Lui A."/>
            <person name="MacDonald P.J.P."/>
            <person name="McCowen C."/>
            <person name="Montmayeur A."/>
            <person name="Murphy C."/>
            <person name="Neiman D."/>
            <person name="Pearson M."/>
            <person name="Priest M."/>
            <person name="Roberts A."/>
            <person name="Saif S."/>
            <person name="Shea T."/>
            <person name="Sisk P."/>
            <person name="Stolte C."/>
            <person name="Sykes S."/>
            <person name="Wortman J."/>
            <person name="Nusbaum C."/>
            <person name="Birren B."/>
        </authorList>
    </citation>
    <scope>NUCLEOTIDE SEQUENCE [LARGE SCALE GENOMIC DNA]</scope>
    <source>
        <strain evidence="9">H-22</strain>
    </source>
</reference>